<name>A0A645DC38_9ZZZZ</name>
<comment type="caution">
    <text evidence="2">The sequence shown here is derived from an EMBL/GenBank/DDBJ whole genome shotgun (WGS) entry which is preliminary data.</text>
</comment>
<feature type="region of interest" description="Disordered" evidence="1">
    <location>
        <begin position="19"/>
        <end position="51"/>
    </location>
</feature>
<sequence>MGQRGQVAGRAQRALLGNHGGNARAQHGQHHPHQNGTDAGHAHAQRVCPQQQHTAHHLVGIGVAGAGAVAENQIGGQLVAHLLGHGHLLEISKAGGDSISNAVFRHNFFRQRAGLLHGLQRGSGQLHRRSIAGDGHEGLQRQAVSVNDDMLYFRRLHNHFNRYLASNFCPAISASLKSVRPCGPQPERDAP</sequence>
<organism evidence="2">
    <name type="scientific">bioreactor metagenome</name>
    <dbReference type="NCBI Taxonomy" id="1076179"/>
    <lineage>
        <taxon>unclassified sequences</taxon>
        <taxon>metagenomes</taxon>
        <taxon>ecological metagenomes</taxon>
    </lineage>
</organism>
<evidence type="ECO:0000313" key="2">
    <source>
        <dbReference type="EMBL" id="MPM87050.1"/>
    </source>
</evidence>
<proteinExistence type="predicted"/>
<accession>A0A645DC38</accession>
<reference evidence="2" key="1">
    <citation type="submission" date="2019-08" db="EMBL/GenBank/DDBJ databases">
        <authorList>
            <person name="Kucharzyk K."/>
            <person name="Murdoch R.W."/>
            <person name="Higgins S."/>
            <person name="Loffler F."/>
        </authorList>
    </citation>
    <scope>NUCLEOTIDE SEQUENCE</scope>
</reference>
<dbReference type="AlphaFoldDB" id="A0A645DC38"/>
<evidence type="ECO:0000256" key="1">
    <source>
        <dbReference type="SAM" id="MobiDB-lite"/>
    </source>
</evidence>
<dbReference type="EMBL" id="VSSQ01034958">
    <property type="protein sequence ID" value="MPM87050.1"/>
    <property type="molecule type" value="Genomic_DNA"/>
</dbReference>
<protein>
    <submittedName>
        <fullName evidence="2">Uncharacterized protein</fullName>
    </submittedName>
</protein>
<gene>
    <name evidence="2" type="ORF">SDC9_134143</name>
</gene>